<name>A0A1J1ISH4_9DIPT</name>
<proteinExistence type="predicted"/>
<organism evidence="1 2">
    <name type="scientific">Clunio marinus</name>
    <dbReference type="NCBI Taxonomy" id="568069"/>
    <lineage>
        <taxon>Eukaryota</taxon>
        <taxon>Metazoa</taxon>
        <taxon>Ecdysozoa</taxon>
        <taxon>Arthropoda</taxon>
        <taxon>Hexapoda</taxon>
        <taxon>Insecta</taxon>
        <taxon>Pterygota</taxon>
        <taxon>Neoptera</taxon>
        <taxon>Endopterygota</taxon>
        <taxon>Diptera</taxon>
        <taxon>Nematocera</taxon>
        <taxon>Chironomoidea</taxon>
        <taxon>Chironomidae</taxon>
        <taxon>Clunio</taxon>
    </lineage>
</organism>
<reference evidence="1 2" key="1">
    <citation type="submission" date="2015-04" db="EMBL/GenBank/DDBJ databases">
        <authorList>
            <person name="Syromyatnikov M.Y."/>
            <person name="Popov V.N."/>
        </authorList>
    </citation>
    <scope>NUCLEOTIDE SEQUENCE [LARGE SCALE GENOMIC DNA]</scope>
</reference>
<dbReference type="EMBL" id="CVRI01000059">
    <property type="protein sequence ID" value="CRL03151.1"/>
    <property type="molecule type" value="Genomic_DNA"/>
</dbReference>
<protein>
    <submittedName>
        <fullName evidence="1">CLUMA_CG016833, isoform A</fullName>
    </submittedName>
</protein>
<dbReference type="Proteomes" id="UP000183832">
    <property type="component" value="Unassembled WGS sequence"/>
</dbReference>
<gene>
    <name evidence="1" type="ORF">CLUMA_CG016833</name>
</gene>
<keyword evidence="2" id="KW-1185">Reference proteome</keyword>
<evidence type="ECO:0000313" key="2">
    <source>
        <dbReference type="Proteomes" id="UP000183832"/>
    </source>
</evidence>
<dbReference type="AlphaFoldDB" id="A0A1J1ISH4"/>
<sequence length="132" mass="15878">MTETTNSQRIFTVESTSFLHLFNSNDDELCRLQTTYINSSENREEINSFELHDQDEINLRKEEVEKKVFNSNFFLISKYLMRCRRKTKEKFSVQLQIFIIMVRGLLNTSTDQESFEKEIMEKFVKSFVEDYD</sequence>
<accession>A0A1J1ISH4</accession>
<evidence type="ECO:0000313" key="1">
    <source>
        <dbReference type="EMBL" id="CRL03151.1"/>
    </source>
</evidence>